<evidence type="ECO:0000313" key="3">
    <source>
        <dbReference type="Proteomes" id="UP001256646"/>
    </source>
</evidence>
<reference evidence="2 3" key="1">
    <citation type="submission" date="2023-09" db="EMBL/GenBank/DDBJ databases">
        <authorList>
            <person name="Zhai L."/>
        </authorList>
    </citation>
    <scope>NUCLEOTIDE SEQUENCE [LARGE SCALE GENOMIC DNA]</scope>
    <source>
        <strain evidence="2 3">5 N-1</strain>
    </source>
</reference>
<name>A0ABU1EJF2_9CLOT</name>
<comment type="caution">
    <text evidence="2">The sequence shown here is derived from an EMBL/GenBank/DDBJ whole genome shotgun (WGS) entry which is preliminary data.</text>
</comment>
<evidence type="ECO:0008006" key="4">
    <source>
        <dbReference type="Google" id="ProtNLM"/>
    </source>
</evidence>
<keyword evidence="1" id="KW-0472">Membrane</keyword>
<accession>A0ABU1EJF2</accession>
<proteinExistence type="predicted"/>
<protein>
    <recommendedName>
        <fullName evidence="4">DUF4367 domain-containing protein</fullName>
    </recommendedName>
</protein>
<dbReference type="Proteomes" id="UP001256646">
    <property type="component" value="Unassembled WGS sequence"/>
</dbReference>
<keyword evidence="1" id="KW-0812">Transmembrane</keyword>
<sequence>MDRKLNENIDEKIIDCLNKKSDEISAPENMFFKIRAGILEEKDRGVLFNMKIRFLKAKTMIVVGLLFIATTATCVAATGGLHWNSSSSRMNEINKFPTEDVVKKTVGYCPKYVDEFSNGFKFESFNFSDSSLENDNGDSVLKTKDANFSYKKDGARKDQSLFLEATPISEEYFNKDSEDKKDITEYNGIKVYYNNFKYKAVPVDYVESEEESKLIQEGTLQIGFGADEISESNTQFVRWYENGIQYSIMNMGYDDVDKDQMIEMSKTVINK</sequence>
<evidence type="ECO:0000256" key="1">
    <source>
        <dbReference type="SAM" id="Phobius"/>
    </source>
</evidence>
<evidence type="ECO:0000313" key="2">
    <source>
        <dbReference type="EMBL" id="MDR5588069.1"/>
    </source>
</evidence>
<dbReference type="EMBL" id="JAVJAN010000029">
    <property type="protein sequence ID" value="MDR5588069.1"/>
    <property type="molecule type" value="Genomic_DNA"/>
</dbReference>
<feature type="transmembrane region" description="Helical" evidence="1">
    <location>
        <begin position="60"/>
        <end position="83"/>
    </location>
</feature>
<dbReference type="RefSeq" id="WP_252216448.1">
    <property type="nucleotide sequence ID" value="NZ_JAVJAN010000029.1"/>
</dbReference>
<organism evidence="2 3">
    <name type="scientific">Clostridium aquiflavi</name>
    <dbReference type="NCBI Taxonomy" id="3073603"/>
    <lineage>
        <taxon>Bacteria</taxon>
        <taxon>Bacillati</taxon>
        <taxon>Bacillota</taxon>
        <taxon>Clostridia</taxon>
        <taxon>Eubacteriales</taxon>
        <taxon>Clostridiaceae</taxon>
        <taxon>Clostridium</taxon>
    </lineage>
</organism>
<keyword evidence="1" id="KW-1133">Transmembrane helix</keyword>
<keyword evidence="3" id="KW-1185">Reference proteome</keyword>
<gene>
    <name evidence="2" type="ORF">RGC78_11405</name>
</gene>